<organism evidence="1 2">
    <name type="scientific">Dyella jiangningensis</name>
    <dbReference type="NCBI Taxonomy" id="1379159"/>
    <lineage>
        <taxon>Bacteria</taxon>
        <taxon>Pseudomonadati</taxon>
        <taxon>Pseudomonadota</taxon>
        <taxon>Gammaproteobacteria</taxon>
        <taxon>Lysobacterales</taxon>
        <taxon>Rhodanobacteraceae</taxon>
        <taxon>Dyella</taxon>
    </lineage>
</organism>
<proteinExistence type="predicted"/>
<gene>
    <name evidence="1" type="ORF">CA260_12855</name>
</gene>
<keyword evidence="2" id="KW-1185">Reference proteome</keyword>
<accession>A0A328P0T4</accession>
<name>A0A328P0T4_9GAMM</name>
<evidence type="ECO:0000313" key="1">
    <source>
        <dbReference type="EMBL" id="RAO75001.1"/>
    </source>
</evidence>
<reference evidence="1 2" key="1">
    <citation type="journal article" date="2018" name="Genet. Mol. Biol.">
        <title>The genome sequence of Dyella jiangningensis FCAV SCS01 from a lignocellulose-decomposing microbial consortium metagenome reveals potential for biotechnological applications.</title>
        <authorList>
            <person name="Desiderato J.G."/>
            <person name="Alvarenga D.O."/>
            <person name="Constancio M.T.L."/>
            <person name="Alves L.M.C."/>
            <person name="Varani A.M."/>
        </authorList>
    </citation>
    <scope>NUCLEOTIDE SEQUENCE [LARGE SCALE GENOMIC DNA]</scope>
    <source>
        <strain evidence="1 2">FCAV SCS01</strain>
    </source>
</reference>
<dbReference type="EMBL" id="NFZS01000004">
    <property type="protein sequence ID" value="RAO75001.1"/>
    <property type="molecule type" value="Genomic_DNA"/>
</dbReference>
<protein>
    <submittedName>
        <fullName evidence="1">Uncharacterized protein</fullName>
    </submittedName>
</protein>
<comment type="caution">
    <text evidence="1">The sequence shown here is derived from an EMBL/GenBank/DDBJ whole genome shotgun (WGS) entry which is preliminary data.</text>
</comment>
<sequence length="82" mass="8793">MAVGQDFLRAEGIADFELYGVVAACDADAALSKAIDLATRHWPEIALSHQTSHSEAVIHAEAINEVALVNGMEVDVVDVSWM</sequence>
<evidence type="ECO:0000313" key="2">
    <source>
        <dbReference type="Proteomes" id="UP000248926"/>
    </source>
</evidence>
<dbReference type="AlphaFoldDB" id="A0A328P0T4"/>
<dbReference type="Proteomes" id="UP000248926">
    <property type="component" value="Unassembled WGS sequence"/>
</dbReference>